<dbReference type="PANTHER" id="PTHR43606">
    <property type="entry name" value="PHOSPHATASE, PUTATIVE (AFU_ORTHOLOGUE AFUA_6G08710)-RELATED"/>
    <property type="match status" value="1"/>
</dbReference>
<gene>
    <name evidence="3" type="primary">phoD_1</name>
    <name evidence="3" type="ORF">Hypma_011333</name>
</gene>
<evidence type="ECO:0000259" key="2">
    <source>
        <dbReference type="Pfam" id="PF09423"/>
    </source>
</evidence>
<dbReference type="InterPro" id="IPR052900">
    <property type="entry name" value="Phospholipid_Metab_Enz"/>
</dbReference>
<name>A0A369JRX6_HYPMA</name>
<accession>A0A369JRX6</accession>
<dbReference type="InterPro" id="IPR018946">
    <property type="entry name" value="PhoD-like_MPP"/>
</dbReference>
<keyword evidence="1" id="KW-0472">Membrane</keyword>
<dbReference type="AlphaFoldDB" id="A0A369JRX6"/>
<dbReference type="SUPFAM" id="SSF49265">
    <property type="entry name" value="Fibronectin type III"/>
    <property type="match status" value="1"/>
</dbReference>
<keyword evidence="1" id="KW-0812">Transmembrane</keyword>
<feature type="domain" description="PhoD-like phosphatase metallophosphatase" evidence="2">
    <location>
        <begin position="286"/>
        <end position="519"/>
    </location>
</feature>
<organism evidence="3 4">
    <name type="scientific">Hypsizygus marmoreus</name>
    <name type="common">White beech mushroom</name>
    <name type="synonym">Agaricus marmoreus</name>
    <dbReference type="NCBI Taxonomy" id="39966"/>
    <lineage>
        <taxon>Eukaryota</taxon>
        <taxon>Fungi</taxon>
        <taxon>Dikarya</taxon>
        <taxon>Basidiomycota</taxon>
        <taxon>Agaricomycotina</taxon>
        <taxon>Agaricomycetes</taxon>
        <taxon>Agaricomycetidae</taxon>
        <taxon>Agaricales</taxon>
        <taxon>Tricholomatineae</taxon>
        <taxon>Lyophyllaceae</taxon>
        <taxon>Hypsizygus</taxon>
    </lineage>
</organism>
<proteinExistence type="predicted"/>
<dbReference type="EMBL" id="LUEZ02000055">
    <property type="protein sequence ID" value="RDB21546.1"/>
    <property type="molecule type" value="Genomic_DNA"/>
</dbReference>
<dbReference type="STRING" id="39966.A0A369JRX6"/>
<dbReference type="InParanoid" id="A0A369JRX6"/>
<feature type="transmembrane region" description="Helical" evidence="1">
    <location>
        <begin position="94"/>
        <end position="113"/>
    </location>
</feature>
<dbReference type="OrthoDB" id="2100241at2759"/>
<dbReference type="InterPro" id="IPR029052">
    <property type="entry name" value="Metallo-depent_PP-like"/>
</dbReference>
<evidence type="ECO:0000313" key="4">
    <source>
        <dbReference type="Proteomes" id="UP000076154"/>
    </source>
</evidence>
<feature type="transmembrane region" description="Helical" evidence="1">
    <location>
        <begin position="6"/>
        <end position="23"/>
    </location>
</feature>
<evidence type="ECO:0000256" key="1">
    <source>
        <dbReference type="SAM" id="Phobius"/>
    </source>
</evidence>
<comment type="caution">
    <text evidence="3">The sequence shown here is derived from an EMBL/GenBank/DDBJ whole genome shotgun (WGS) entry which is preliminary data.</text>
</comment>
<reference evidence="3" key="1">
    <citation type="submission" date="2018-04" db="EMBL/GenBank/DDBJ databases">
        <title>Whole genome sequencing of Hypsizygus marmoreus.</title>
        <authorList>
            <person name="Choi I.-G."/>
            <person name="Min B."/>
            <person name="Kim J.-G."/>
            <person name="Kim S."/>
            <person name="Oh Y.-L."/>
            <person name="Kong W.-S."/>
            <person name="Park H."/>
            <person name="Jeong J."/>
            <person name="Song E.-S."/>
        </authorList>
    </citation>
    <scope>NUCLEOTIDE SEQUENCE [LARGE SCALE GENOMIC DNA]</scope>
    <source>
        <strain evidence="3">51987-8</strain>
    </source>
</reference>
<dbReference type="InterPro" id="IPR036116">
    <property type="entry name" value="FN3_sf"/>
</dbReference>
<dbReference type="Proteomes" id="UP000076154">
    <property type="component" value="Unassembled WGS sequence"/>
</dbReference>
<dbReference type="InterPro" id="IPR038607">
    <property type="entry name" value="PhoD-like_sf"/>
</dbReference>
<dbReference type="SUPFAM" id="SSF56300">
    <property type="entry name" value="Metallo-dependent phosphatases"/>
    <property type="match status" value="1"/>
</dbReference>
<evidence type="ECO:0000313" key="3">
    <source>
        <dbReference type="EMBL" id="RDB21546.1"/>
    </source>
</evidence>
<dbReference type="PANTHER" id="PTHR43606:SF2">
    <property type="entry name" value="ALKALINE PHOSPHATASE FAMILY PROTEIN (AFU_ORTHOLOGUE AFUA_5G03860)"/>
    <property type="match status" value="1"/>
</dbReference>
<protein>
    <submittedName>
        <fullName evidence="3">Alkaline phosphatase D</fullName>
    </submittedName>
</protein>
<dbReference type="Gene3D" id="3.60.21.70">
    <property type="entry name" value="PhoD-like phosphatase"/>
    <property type="match status" value="1"/>
</dbReference>
<dbReference type="CDD" id="cd07389">
    <property type="entry name" value="MPP_PhoD"/>
    <property type="match status" value="1"/>
</dbReference>
<keyword evidence="4" id="KW-1185">Reference proteome</keyword>
<dbReference type="Pfam" id="PF09423">
    <property type="entry name" value="PhoD"/>
    <property type="match status" value="1"/>
</dbReference>
<sequence>MTTWAYLPALLSSLFRLSVYVFLRVIPTRLAKPTLPALYIAHILSSFLFAPPPLDTKSKEKNDTARPPRPYQSTLRTILFSLPTTSRRLRLSNIFINTLLLVAAADFALTPFLDTASDVVFTRVGAVYPDAVKIAVRYPESNTTRESNLRLLYRESVTPSPNSWKDGPLLTFKEANDWVDTVALKGLWPNTSYEYVLSTINRTRLSYPAAPLRFRTFPDPRLPTGNRFKFVVSSCVTPNFPYRGPLYRKNIGGFDLLAEYLYPSVENVPQAPNETADEVSTRSVVPVDFMLFLGDFIYADVPLYIGDDREAYRRLYRRNYQSDGFRKVYERLPIFHAYDDHEFINNFGASGNDSTPPYPNASDAFRIYNSDANYDPVTPGTHYYEFRHGDSAFFVLDTRRYRAEVGTSNRTMLGDKQLAALHEWLSRVNGTSTFKFVVTSVPFTSLWGHDAQTDSWAGFASEKQALLDAFHTVANVIILSGDRHEFAAIEFNGPNPEDYPIWEFSTSPLSMFYIPFVHTLRMQSDATVQRKRTTILSTESGPEITSFVENIPMERVIRYIPAGNYKWSAIEVETRDPEKPTLKLEVMIDGKPSFRHEIVGTPVKLQFSTALGAFVSSGVKDIFNKLGIKPSKWF</sequence>
<keyword evidence="1" id="KW-1133">Transmembrane helix</keyword>